<dbReference type="InterPro" id="IPR000305">
    <property type="entry name" value="GIY-YIG_endonuc"/>
</dbReference>
<dbReference type="PROSITE" id="PS50164">
    <property type="entry name" value="GIY_YIG"/>
    <property type="match status" value="1"/>
</dbReference>
<dbReference type="CDD" id="cd10448">
    <property type="entry name" value="GIY-YIG_unchar_3"/>
    <property type="match status" value="1"/>
</dbReference>
<dbReference type="Proteomes" id="UP000310017">
    <property type="component" value="Chromosome"/>
</dbReference>
<dbReference type="InterPro" id="IPR035901">
    <property type="entry name" value="GIY-YIG_endonuc_sf"/>
</dbReference>
<dbReference type="AlphaFoldDB" id="A0A5B7SQJ2"/>
<dbReference type="RefSeq" id="WP_138851562.1">
    <property type="nucleotide sequence ID" value="NZ_CP040710.1"/>
</dbReference>
<accession>A0A5B7SQJ2</accession>
<dbReference type="InterPro" id="IPR050190">
    <property type="entry name" value="UPF0213_domain"/>
</dbReference>
<comment type="similarity">
    <text evidence="1">Belongs to the UPF0213 family.</text>
</comment>
<dbReference type="SUPFAM" id="SSF82771">
    <property type="entry name" value="GIY-YIG endonuclease"/>
    <property type="match status" value="1"/>
</dbReference>
<dbReference type="PANTHER" id="PTHR34477">
    <property type="entry name" value="UPF0213 PROTEIN YHBQ"/>
    <property type="match status" value="1"/>
</dbReference>
<dbReference type="Pfam" id="PF01541">
    <property type="entry name" value="GIY-YIG"/>
    <property type="match status" value="1"/>
</dbReference>
<reference evidence="3 4" key="1">
    <citation type="submission" date="2019-05" db="EMBL/GenBank/DDBJ databases">
        <title>Genome sequencing of F202Z8.</title>
        <authorList>
            <person name="Kwon Y.M."/>
        </authorList>
    </citation>
    <scope>NUCLEOTIDE SEQUENCE [LARGE SCALE GENOMIC DNA]</scope>
    <source>
        <strain evidence="3 4">F202Z8</strain>
    </source>
</reference>
<evidence type="ECO:0000313" key="4">
    <source>
        <dbReference type="Proteomes" id="UP000310017"/>
    </source>
</evidence>
<name>A0A5B7SQJ2_9FLAO</name>
<proteinExistence type="inferred from homology"/>
<dbReference type="Gene3D" id="3.40.1440.10">
    <property type="entry name" value="GIY-YIG endonuclease"/>
    <property type="match status" value="1"/>
</dbReference>
<feature type="domain" description="GIY-YIG" evidence="2">
    <location>
        <begin position="2"/>
        <end position="79"/>
    </location>
</feature>
<organism evidence="3 4">
    <name type="scientific">Aggregatimonas sangjinii</name>
    <dbReference type="NCBI Taxonomy" id="2583587"/>
    <lineage>
        <taxon>Bacteria</taxon>
        <taxon>Pseudomonadati</taxon>
        <taxon>Bacteroidota</taxon>
        <taxon>Flavobacteriia</taxon>
        <taxon>Flavobacteriales</taxon>
        <taxon>Flavobacteriaceae</taxon>
        <taxon>Aggregatimonas</taxon>
    </lineage>
</organism>
<dbReference type="PANTHER" id="PTHR34477:SF5">
    <property type="entry name" value="BSL5627 PROTEIN"/>
    <property type="match status" value="1"/>
</dbReference>
<dbReference type="OrthoDB" id="9807770at2"/>
<evidence type="ECO:0000313" key="3">
    <source>
        <dbReference type="EMBL" id="QCW99209.1"/>
    </source>
</evidence>
<evidence type="ECO:0000259" key="2">
    <source>
        <dbReference type="PROSITE" id="PS50164"/>
    </source>
</evidence>
<keyword evidence="4" id="KW-1185">Reference proteome</keyword>
<sequence length="96" mass="11835">MHKYYVYILTNKNHTVLYAGMTNNLKSRIQQHKSKNNKSFTQKYSVHKLVYFEKTQYVNNAIKREKQLKHWRRQWKENLINDMNPDWNDLSWMLGD</sequence>
<protein>
    <submittedName>
        <fullName evidence="3">GIY-YIG nuclease family protein</fullName>
    </submittedName>
</protein>
<dbReference type="EMBL" id="CP040710">
    <property type="protein sequence ID" value="QCW99209.1"/>
    <property type="molecule type" value="Genomic_DNA"/>
</dbReference>
<evidence type="ECO:0000256" key="1">
    <source>
        <dbReference type="ARBA" id="ARBA00007435"/>
    </source>
</evidence>
<gene>
    <name evidence="3" type="ORF">FGM00_03410</name>
</gene>
<dbReference type="KEGG" id="asag:FGM00_03410"/>